<evidence type="ECO:0000313" key="3">
    <source>
        <dbReference type="Proteomes" id="UP001214441"/>
    </source>
</evidence>
<name>A0ABT6ZVQ4_9ACTN</name>
<dbReference type="InterPro" id="IPR032710">
    <property type="entry name" value="NTF2-like_dom_sf"/>
</dbReference>
<keyword evidence="3" id="KW-1185">Reference proteome</keyword>
<gene>
    <name evidence="2" type="ORF">NMN56_013030</name>
</gene>
<dbReference type="RefSeq" id="WP_274047538.1">
    <property type="nucleotide sequence ID" value="NZ_JANCPR020000010.1"/>
</dbReference>
<dbReference type="EMBL" id="JANCPR020000010">
    <property type="protein sequence ID" value="MDJ1132864.1"/>
    <property type="molecule type" value="Genomic_DNA"/>
</dbReference>
<sequence length="131" mass="14401">MSTDVLRRMEKTMNSHDLDAFADCFTEDFRSVLPLHPERSFTGRAQMRSNWAALFAHVPDLVGTVLQSVVDGDQVWSEWEIVGTTVEGEPYLSRGVVILRPSGERIASVRFYLENADADAETGSVAGAPAA</sequence>
<dbReference type="Proteomes" id="UP001214441">
    <property type="component" value="Unassembled WGS sequence"/>
</dbReference>
<proteinExistence type="predicted"/>
<organism evidence="2 3">
    <name type="scientific">Streptomyces iconiensis</name>
    <dbReference type="NCBI Taxonomy" id="1384038"/>
    <lineage>
        <taxon>Bacteria</taxon>
        <taxon>Bacillati</taxon>
        <taxon>Actinomycetota</taxon>
        <taxon>Actinomycetes</taxon>
        <taxon>Kitasatosporales</taxon>
        <taxon>Streptomycetaceae</taxon>
        <taxon>Streptomyces</taxon>
    </lineage>
</organism>
<accession>A0ABT6ZVQ4</accession>
<evidence type="ECO:0000313" key="2">
    <source>
        <dbReference type="EMBL" id="MDJ1132864.1"/>
    </source>
</evidence>
<feature type="domain" description="SnoaL-like" evidence="1">
    <location>
        <begin position="7"/>
        <end position="108"/>
    </location>
</feature>
<dbReference type="InterPro" id="IPR037401">
    <property type="entry name" value="SnoaL-like"/>
</dbReference>
<dbReference type="SUPFAM" id="SSF54427">
    <property type="entry name" value="NTF2-like"/>
    <property type="match status" value="1"/>
</dbReference>
<evidence type="ECO:0000259" key="1">
    <source>
        <dbReference type="Pfam" id="PF12680"/>
    </source>
</evidence>
<comment type="caution">
    <text evidence="2">The sequence shown here is derived from an EMBL/GenBank/DDBJ whole genome shotgun (WGS) entry which is preliminary data.</text>
</comment>
<dbReference type="Gene3D" id="3.10.450.50">
    <property type="match status" value="1"/>
</dbReference>
<dbReference type="Pfam" id="PF12680">
    <property type="entry name" value="SnoaL_2"/>
    <property type="match status" value="1"/>
</dbReference>
<reference evidence="2 3" key="1">
    <citation type="submission" date="2023-05" db="EMBL/GenBank/DDBJ databases">
        <title>Streptantibioticus silvisoli sp. nov., acidotolerant actinomycetes 1 from pine litter.</title>
        <authorList>
            <person name="Swiecimska M."/>
            <person name="Golinska P."/>
            <person name="Sangal V."/>
            <person name="Wachnowicz B."/>
            <person name="Goodfellow M."/>
        </authorList>
    </citation>
    <scope>NUCLEOTIDE SEQUENCE [LARGE SCALE GENOMIC DNA]</scope>
    <source>
        <strain evidence="2 3">DSM 42109</strain>
    </source>
</reference>
<protein>
    <submittedName>
        <fullName evidence="2">Nuclear transport factor 2 family protein</fullName>
    </submittedName>
</protein>